<keyword evidence="2" id="KW-1185">Reference proteome</keyword>
<sequence length="356" mass="41627">MAWLIWLGAYCFREILNLNMNRPKMGKLHRKSFLMSLSRNKHLIRLKTKKKAKQVLQDLNFRLNKLEFEKFKSKPKENFDDQESLTPSIKRVRDRRSVGQCVDNALYGDHDFTHIQNPARNVKKHSKKNLYKKLSSIRDDQPEFNVTVNKCEHVSSISSTIKLLQLSSVFNHEESRDKNRLSPDSTFKPNNLRIQKKHMSEGTLKMLAKPEKPKLSINTNFKNSIFDLNKASCFKLNRKSTGMLSSDIVSKGTQNHRLRRMENNLIFTQNRYGGSKTPLPLRSLNQSFSTDEQTPNAAMNTLDFIKNESRILYNKRIEENRILRHSSKKLKKLKKYGKIKVLHLRNKISCLTSKPR</sequence>
<dbReference type="Proteomes" id="UP001295684">
    <property type="component" value="Unassembled WGS sequence"/>
</dbReference>
<reference evidence="1" key="1">
    <citation type="submission" date="2023-07" db="EMBL/GenBank/DDBJ databases">
        <authorList>
            <consortium name="AG Swart"/>
            <person name="Singh M."/>
            <person name="Singh A."/>
            <person name="Seah K."/>
            <person name="Emmerich C."/>
        </authorList>
    </citation>
    <scope>NUCLEOTIDE SEQUENCE</scope>
    <source>
        <strain evidence="1">DP1</strain>
    </source>
</reference>
<gene>
    <name evidence="1" type="ORF">ECRASSUSDP1_LOCUS6317</name>
</gene>
<evidence type="ECO:0000313" key="1">
    <source>
        <dbReference type="EMBL" id="CAI2364967.1"/>
    </source>
</evidence>
<name>A0AAD1XAQ2_EUPCR</name>
<organism evidence="1 2">
    <name type="scientific">Euplotes crassus</name>
    <dbReference type="NCBI Taxonomy" id="5936"/>
    <lineage>
        <taxon>Eukaryota</taxon>
        <taxon>Sar</taxon>
        <taxon>Alveolata</taxon>
        <taxon>Ciliophora</taxon>
        <taxon>Intramacronucleata</taxon>
        <taxon>Spirotrichea</taxon>
        <taxon>Hypotrichia</taxon>
        <taxon>Euplotida</taxon>
        <taxon>Euplotidae</taxon>
        <taxon>Moneuplotes</taxon>
    </lineage>
</organism>
<comment type="caution">
    <text evidence="1">The sequence shown here is derived from an EMBL/GenBank/DDBJ whole genome shotgun (WGS) entry which is preliminary data.</text>
</comment>
<dbReference type="AlphaFoldDB" id="A0AAD1XAQ2"/>
<dbReference type="EMBL" id="CAMPGE010006123">
    <property type="protein sequence ID" value="CAI2364967.1"/>
    <property type="molecule type" value="Genomic_DNA"/>
</dbReference>
<evidence type="ECO:0000313" key="2">
    <source>
        <dbReference type="Proteomes" id="UP001295684"/>
    </source>
</evidence>
<accession>A0AAD1XAQ2</accession>
<protein>
    <submittedName>
        <fullName evidence="1">Uncharacterized protein</fullName>
    </submittedName>
</protein>
<proteinExistence type="predicted"/>